<protein>
    <submittedName>
        <fullName evidence="2">Uncharacterized protein</fullName>
    </submittedName>
</protein>
<dbReference type="EMBL" id="LLXI01002471">
    <property type="protein sequence ID" value="PKY57213.1"/>
    <property type="molecule type" value="Genomic_DNA"/>
</dbReference>
<dbReference type="Proteomes" id="UP000234323">
    <property type="component" value="Unassembled WGS sequence"/>
</dbReference>
<gene>
    <name evidence="2" type="ORF">RhiirA4_448941</name>
</gene>
<evidence type="ECO:0000313" key="2">
    <source>
        <dbReference type="EMBL" id="PKY57213.1"/>
    </source>
</evidence>
<evidence type="ECO:0000313" key="3">
    <source>
        <dbReference type="Proteomes" id="UP000234323"/>
    </source>
</evidence>
<keyword evidence="3" id="KW-1185">Reference proteome</keyword>
<dbReference type="AlphaFoldDB" id="A0A2I1HE99"/>
<proteinExistence type="predicted"/>
<evidence type="ECO:0000256" key="1">
    <source>
        <dbReference type="SAM" id="MobiDB-lite"/>
    </source>
</evidence>
<sequence length="233" mass="26412">MVSKTRIISQKDEEIAEFLSKKLKERKVEDKNGNSPTKNGMKQRKSGECNLKKQKIVKSLENVPVLSTEKTPSAEQAHKYKSVKAKIRLTREADKNFINGGVNPRVEFKVFGTVLTMKQDDGELETIYKLAMKEELGSSLKIKGFGKNDKYIFKGSDTNGHVTPDEVLDVINDFRKKGKTGEVPISEEDMILYNKVNQACSSRLPEIKKEEISEEEKIGHKRCSKEELSRVGF</sequence>
<accession>A0A2I1HE99</accession>
<name>A0A2I1HE99_9GLOM</name>
<reference evidence="2 3" key="1">
    <citation type="submission" date="2015-10" db="EMBL/GenBank/DDBJ databases">
        <title>Genome analyses suggest a sexual origin of heterokaryosis in a supposedly ancient asexual fungus.</title>
        <authorList>
            <person name="Ropars J."/>
            <person name="Sedzielewska K."/>
            <person name="Noel J."/>
            <person name="Charron P."/>
            <person name="Farinelli L."/>
            <person name="Marton T."/>
            <person name="Kruger M."/>
            <person name="Pelin A."/>
            <person name="Brachmann A."/>
            <person name="Corradi N."/>
        </authorList>
    </citation>
    <scope>NUCLEOTIDE SEQUENCE [LARGE SCALE GENOMIC DNA]</scope>
    <source>
        <strain evidence="2 3">A4</strain>
    </source>
</reference>
<comment type="caution">
    <text evidence="2">The sequence shown here is derived from an EMBL/GenBank/DDBJ whole genome shotgun (WGS) entry which is preliminary data.</text>
</comment>
<dbReference type="VEuPathDB" id="FungiDB:FUN_010067"/>
<organism evidence="2 3">
    <name type="scientific">Rhizophagus irregularis</name>
    <dbReference type="NCBI Taxonomy" id="588596"/>
    <lineage>
        <taxon>Eukaryota</taxon>
        <taxon>Fungi</taxon>
        <taxon>Fungi incertae sedis</taxon>
        <taxon>Mucoromycota</taxon>
        <taxon>Glomeromycotina</taxon>
        <taxon>Glomeromycetes</taxon>
        <taxon>Glomerales</taxon>
        <taxon>Glomeraceae</taxon>
        <taxon>Rhizophagus</taxon>
    </lineage>
</organism>
<dbReference type="VEuPathDB" id="FungiDB:RhiirA1_402054"/>
<feature type="region of interest" description="Disordered" evidence="1">
    <location>
        <begin position="25"/>
        <end position="51"/>
    </location>
</feature>